<keyword evidence="3 6" id="KW-0378">Hydrolase</keyword>
<dbReference type="PRINTS" id="PR00719">
    <property type="entry name" value="LMWPTPASE"/>
</dbReference>
<sequence length="169" mass="18221">MPALPPPRTPGRYRIALVCLGNICRSPMADVVLTERVAAAGLADKVSVVSSGTGDWHVGHPMDRRAAALLTSEGYDASAHRAQQVAPSWLTAHDLLLAMDHQNVRDLHALADGDVDPDRVRLFGDFDPVEPGAEVPDPYYGGDDGFHDVLAMIERTADALVDALVLDYR</sequence>
<evidence type="ECO:0000313" key="7">
    <source>
        <dbReference type="Proteomes" id="UP001327225"/>
    </source>
</evidence>
<evidence type="ECO:0000256" key="2">
    <source>
        <dbReference type="ARBA" id="ARBA00013064"/>
    </source>
</evidence>
<dbReference type="InterPro" id="IPR036196">
    <property type="entry name" value="Ptyr_pPase_sf"/>
</dbReference>
<dbReference type="EMBL" id="CP141059">
    <property type="protein sequence ID" value="WQQ26212.1"/>
    <property type="molecule type" value="Genomic_DNA"/>
</dbReference>
<dbReference type="EC" id="3.1.3.48" evidence="2"/>
<comment type="similarity">
    <text evidence="1">Belongs to the low molecular weight phosphotyrosine protein phosphatase family.</text>
</comment>
<evidence type="ECO:0000256" key="1">
    <source>
        <dbReference type="ARBA" id="ARBA00011063"/>
    </source>
</evidence>
<name>A0ABZ0ZPN8_9ACTN</name>
<reference evidence="7" key="1">
    <citation type="submission" date="2023-12" db="EMBL/GenBank/DDBJ databases">
        <title>Novel species in genus Nocardioides.</title>
        <authorList>
            <person name="Zhou H."/>
        </authorList>
    </citation>
    <scope>NUCLEOTIDE SEQUENCE [LARGE SCALE GENOMIC DNA]</scope>
    <source>
        <strain evidence="7">HM61</strain>
    </source>
</reference>
<dbReference type="PANTHER" id="PTHR11717:SF7">
    <property type="entry name" value="LOW MOLECULAR WEIGHT PHOSPHOTYROSINE PROTEIN PHOSPHATASE"/>
    <property type="match status" value="1"/>
</dbReference>
<evidence type="ECO:0000256" key="3">
    <source>
        <dbReference type="ARBA" id="ARBA00022801"/>
    </source>
</evidence>
<dbReference type="SUPFAM" id="SSF52788">
    <property type="entry name" value="Phosphotyrosine protein phosphatases I"/>
    <property type="match status" value="1"/>
</dbReference>
<organism evidence="6 7">
    <name type="scientific">Nocardioides bizhenqiangii</name>
    <dbReference type="NCBI Taxonomy" id="3095076"/>
    <lineage>
        <taxon>Bacteria</taxon>
        <taxon>Bacillati</taxon>
        <taxon>Actinomycetota</taxon>
        <taxon>Actinomycetes</taxon>
        <taxon>Propionibacteriales</taxon>
        <taxon>Nocardioidaceae</taxon>
        <taxon>Nocardioides</taxon>
    </lineage>
</organism>
<evidence type="ECO:0000256" key="4">
    <source>
        <dbReference type="ARBA" id="ARBA00022912"/>
    </source>
</evidence>
<dbReference type="PANTHER" id="PTHR11717">
    <property type="entry name" value="LOW MOLECULAR WEIGHT PROTEIN TYROSINE PHOSPHATASE"/>
    <property type="match status" value="1"/>
</dbReference>
<evidence type="ECO:0000259" key="5">
    <source>
        <dbReference type="SMART" id="SM00226"/>
    </source>
</evidence>
<gene>
    <name evidence="6" type="ORF">SHK19_19900</name>
</gene>
<feature type="domain" description="Phosphotyrosine protein phosphatase I" evidence="5">
    <location>
        <begin position="13"/>
        <end position="163"/>
    </location>
</feature>
<dbReference type="InterPro" id="IPR023485">
    <property type="entry name" value="Ptyr_pPase"/>
</dbReference>
<dbReference type="Pfam" id="PF01451">
    <property type="entry name" value="LMWPc"/>
    <property type="match status" value="1"/>
</dbReference>
<dbReference type="GO" id="GO:0004725">
    <property type="term" value="F:protein tyrosine phosphatase activity"/>
    <property type="evidence" value="ECO:0007669"/>
    <property type="project" value="UniProtKB-EC"/>
</dbReference>
<dbReference type="Gene3D" id="3.40.50.2300">
    <property type="match status" value="1"/>
</dbReference>
<dbReference type="RefSeq" id="WP_322937255.1">
    <property type="nucleotide sequence ID" value="NZ_CP141059.1"/>
</dbReference>
<dbReference type="InterPro" id="IPR050438">
    <property type="entry name" value="LMW_PTPase"/>
</dbReference>
<evidence type="ECO:0000313" key="6">
    <source>
        <dbReference type="EMBL" id="WQQ26212.1"/>
    </source>
</evidence>
<dbReference type="Proteomes" id="UP001327225">
    <property type="component" value="Chromosome"/>
</dbReference>
<proteinExistence type="inferred from homology"/>
<accession>A0ABZ0ZPN8</accession>
<keyword evidence="7" id="KW-1185">Reference proteome</keyword>
<dbReference type="CDD" id="cd16343">
    <property type="entry name" value="LMWPTP"/>
    <property type="match status" value="1"/>
</dbReference>
<dbReference type="SMART" id="SM00226">
    <property type="entry name" value="LMWPc"/>
    <property type="match status" value="1"/>
</dbReference>
<dbReference type="InterPro" id="IPR017867">
    <property type="entry name" value="Tyr_phospatase_low_mol_wt"/>
</dbReference>
<protein>
    <recommendedName>
        <fullName evidence="2">protein-tyrosine-phosphatase</fullName>
        <ecNumber evidence="2">3.1.3.48</ecNumber>
    </recommendedName>
</protein>
<keyword evidence="4" id="KW-0904">Protein phosphatase</keyword>